<comment type="caution">
    <text evidence="2">The sequence shown here is derived from an EMBL/GenBank/DDBJ whole genome shotgun (WGS) entry which is preliminary data.</text>
</comment>
<sequence>MKDLAPLQPSLQPSNPAADDGRVAKEIRRCLELVQTCHQDLQHLIDLRNEHLKLLESAPRRILDRINRVIDSANQGLVEGRRIVEKCRPKAHRGMKMTLHNRLQWVLRSSVDFRGQEPVIIRHNAAVLAELNYLRQITTWTLLDNIPTTKEDPDAALLSTSRGTNKEENKASASVPSVTTASMPSSRATTPKAIEYCDLPEPVFPNALPGVTPDKDTGKETLVLAVQPPSAALATTHGDDPSSHRVVLGRSDDRGLLVLFED</sequence>
<keyword evidence="3" id="KW-1185">Reference proteome</keyword>
<dbReference type="OrthoDB" id="5240423at2759"/>
<feature type="region of interest" description="Disordered" evidence="1">
    <location>
        <begin position="151"/>
        <end position="187"/>
    </location>
</feature>
<evidence type="ECO:0000313" key="2">
    <source>
        <dbReference type="EMBL" id="KID83300.1"/>
    </source>
</evidence>
<proteinExistence type="predicted"/>
<reference evidence="2 3" key="1">
    <citation type="journal article" date="2014" name="Proc. Natl. Acad. Sci. U.S.A.">
        <title>Trajectory and genomic determinants of fungal-pathogen speciation and host adaptation.</title>
        <authorList>
            <person name="Hu X."/>
            <person name="Xiao G."/>
            <person name="Zheng P."/>
            <person name="Shang Y."/>
            <person name="Su Y."/>
            <person name="Zhang X."/>
            <person name="Liu X."/>
            <person name="Zhan S."/>
            <person name="St Leger R.J."/>
            <person name="Wang C."/>
        </authorList>
    </citation>
    <scope>NUCLEOTIDE SEQUENCE [LARGE SCALE GENOMIC DNA]</scope>
    <source>
        <strain evidence="2 3">ARSEF 977</strain>
    </source>
</reference>
<evidence type="ECO:0000313" key="3">
    <source>
        <dbReference type="Proteomes" id="UP000031192"/>
    </source>
</evidence>
<dbReference type="Proteomes" id="UP000031192">
    <property type="component" value="Unassembled WGS sequence"/>
</dbReference>
<dbReference type="EMBL" id="AZNH01000062">
    <property type="protein sequence ID" value="KID83300.1"/>
    <property type="molecule type" value="Genomic_DNA"/>
</dbReference>
<organism evidence="2 3">
    <name type="scientific">Metarhizium guizhouense (strain ARSEF 977)</name>
    <dbReference type="NCBI Taxonomy" id="1276136"/>
    <lineage>
        <taxon>Eukaryota</taxon>
        <taxon>Fungi</taxon>
        <taxon>Dikarya</taxon>
        <taxon>Ascomycota</taxon>
        <taxon>Pezizomycotina</taxon>
        <taxon>Sordariomycetes</taxon>
        <taxon>Hypocreomycetidae</taxon>
        <taxon>Hypocreales</taxon>
        <taxon>Clavicipitaceae</taxon>
        <taxon>Metarhizium</taxon>
    </lineage>
</organism>
<name>A0A0B4G988_METGA</name>
<feature type="compositionally biased region" description="Low complexity" evidence="1">
    <location>
        <begin position="171"/>
        <end position="182"/>
    </location>
</feature>
<evidence type="ECO:0000256" key="1">
    <source>
        <dbReference type="SAM" id="MobiDB-lite"/>
    </source>
</evidence>
<accession>A0A0B4G988</accession>
<dbReference type="AlphaFoldDB" id="A0A0B4G988"/>
<feature type="region of interest" description="Disordered" evidence="1">
    <location>
        <begin position="1"/>
        <end position="20"/>
    </location>
</feature>
<dbReference type="HOGENOM" id="CLU_1019694_0_0_1"/>
<protein>
    <submittedName>
        <fullName evidence="2">Uncharacterized protein</fullName>
    </submittedName>
</protein>
<gene>
    <name evidence="2" type="ORF">MGU_09391</name>
</gene>